<sequence length="147" mass="16175">MLPHKLHPSVNVLNPLTGSRIICALAHSSLACTVQPAILRMIGAWQQPMDPGFQTESVGASALVVPENFAPQHDLESQKDPAWRQELESIAWPNASQMALVGFQRTVGNPPTTSKPRREFQDLSWSPGAIEPFNWFRGSQTGQAARH</sequence>
<evidence type="ECO:0000313" key="2">
    <source>
        <dbReference type="Proteomes" id="UP001218218"/>
    </source>
</evidence>
<dbReference type="EMBL" id="JARIHO010000048">
    <property type="protein sequence ID" value="KAJ7322969.1"/>
    <property type="molecule type" value="Genomic_DNA"/>
</dbReference>
<dbReference type="AlphaFoldDB" id="A0AAD6ZID3"/>
<keyword evidence="2" id="KW-1185">Reference proteome</keyword>
<accession>A0AAD6ZID3</accession>
<name>A0AAD6ZID3_9AGAR</name>
<organism evidence="1 2">
    <name type="scientific">Mycena albidolilacea</name>
    <dbReference type="NCBI Taxonomy" id="1033008"/>
    <lineage>
        <taxon>Eukaryota</taxon>
        <taxon>Fungi</taxon>
        <taxon>Dikarya</taxon>
        <taxon>Basidiomycota</taxon>
        <taxon>Agaricomycotina</taxon>
        <taxon>Agaricomycetes</taxon>
        <taxon>Agaricomycetidae</taxon>
        <taxon>Agaricales</taxon>
        <taxon>Marasmiineae</taxon>
        <taxon>Mycenaceae</taxon>
        <taxon>Mycena</taxon>
    </lineage>
</organism>
<comment type="caution">
    <text evidence="1">The sequence shown here is derived from an EMBL/GenBank/DDBJ whole genome shotgun (WGS) entry which is preliminary data.</text>
</comment>
<dbReference type="PROSITE" id="PS51257">
    <property type="entry name" value="PROKAR_LIPOPROTEIN"/>
    <property type="match status" value="1"/>
</dbReference>
<evidence type="ECO:0000313" key="1">
    <source>
        <dbReference type="EMBL" id="KAJ7322969.1"/>
    </source>
</evidence>
<proteinExistence type="predicted"/>
<protein>
    <submittedName>
        <fullName evidence="1">Uncharacterized protein</fullName>
    </submittedName>
</protein>
<dbReference type="Proteomes" id="UP001218218">
    <property type="component" value="Unassembled WGS sequence"/>
</dbReference>
<reference evidence="1" key="1">
    <citation type="submission" date="2023-03" db="EMBL/GenBank/DDBJ databases">
        <title>Massive genome expansion in bonnet fungi (Mycena s.s.) driven by repeated elements and novel gene families across ecological guilds.</title>
        <authorList>
            <consortium name="Lawrence Berkeley National Laboratory"/>
            <person name="Harder C.B."/>
            <person name="Miyauchi S."/>
            <person name="Viragh M."/>
            <person name="Kuo A."/>
            <person name="Thoen E."/>
            <person name="Andreopoulos B."/>
            <person name="Lu D."/>
            <person name="Skrede I."/>
            <person name="Drula E."/>
            <person name="Henrissat B."/>
            <person name="Morin E."/>
            <person name="Kohler A."/>
            <person name="Barry K."/>
            <person name="LaButti K."/>
            <person name="Morin E."/>
            <person name="Salamov A."/>
            <person name="Lipzen A."/>
            <person name="Mereny Z."/>
            <person name="Hegedus B."/>
            <person name="Baldrian P."/>
            <person name="Stursova M."/>
            <person name="Weitz H."/>
            <person name="Taylor A."/>
            <person name="Grigoriev I.V."/>
            <person name="Nagy L.G."/>
            <person name="Martin F."/>
            <person name="Kauserud H."/>
        </authorList>
    </citation>
    <scope>NUCLEOTIDE SEQUENCE</scope>
    <source>
        <strain evidence="1">CBHHK002</strain>
    </source>
</reference>
<gene>
    <name evidence="1" type="ORF">DFH08DRAFT_941694</name>
</gene>